<reference evidence="3" key="1">
    <citation type="submission" date="2017-01" db="EMBL/GenBank/DDBJ databases">
        <title>Comparative genomics of anhydrobiosis in the tardigrade Hypsibius dujardini.</title>
        <authorList>
            <person name="Yoshida Y."/>
            <person name="Koutsovoulos G."/>
            <person name="Laetsch D."/>
            <person name="Stevens L."/>
            <person name="Kumar S."/>
            <person name="Horikawa D."/>
            <person name="Ishino K."/>
            <person name="Komine S."/>
            <person name="Tomita M."/>
            <person name="Blaxter M."/>
            <person name="Arakawa K."/>
        </authorList>
    </citation>
    <scope>NUCLEOTIDE SEQUENCE [LARGE SCALE GENOMIC DNA]</scope>
    <source>
        <strain evidence="3">Z151</strain>
    </source>
</reference>
<evidence type="ECO:0000313" key="3">
    <source>
        <dbReference type="Proteomes" id="UP000192578"/>
    </source>
</evidence>
<organism evidence="2 3">
    <name type="scientific">Hypsibius exemplaris</name>
    <name type="common">Freshwater tardigrade</name>
    <dbReference type="NCBI Taxonomy" id="2072580"/>
    <lineage>
        <taxon>Eukaryota</taxon>
        <taxon>Metazoa</taxon>
        <taxon>Ecdysozoa</taxon>
        <taxon>Tardigrada</taxon>
        <taxon>Eutardigrada</taxon>
        <taxon>Parachela</taxon>
        <taxon>Hypsibioidea</taxon>
        <taxon>Hypsibiidae</taxon>
        <taxon>Hypsibius</taxon>
    </lineage>
</organism>
<dbReference type="AlphaFoldDB" id="A0A1W0XFC4"/>
<gene>
    <name evidence="2" type="ORF">BV898_00296</name>
</gene>
<name>A0A1W0XFC4_HYPEX</name>
<protein>
    <submittedName>
        <fullName evidence="2">Uncharacterized protein</fullName>
    </submittedName>
</protein>
<dbReference type="Proteomes" id="UP000192578">
    <property type="component" value="Unassembled WGS sequence"/>
</dbReference>
<evidence type="ECO:0000256" key="1">
    <source>
        <dbReference type="SAM" id="MobiDB-lite"/>
    </source>
</evidence>
<accession>A0A1W0XFC4</accession>
<feature type="region of interest" description="Disordered" evidence="1">
    <location>
        <begin position="1"/>
        <end position="88"/>
    </location>
</feature>
<feature type="compositionally biased region" description="Pro residues" evidence="1">
    <location>
        <begin position="41"/>
        <end position="51"/>
    </location>
</feature>
<keyword evidence="3" id="KW-1185">Reference proteome</keyword>
<sequence length="88" mass="8827">MDQNPNNAGLTGTESNVPGAGTNRSGIDLPERMPGVLPSTPGNPDPYPSLPNVPGRPGGVPANPPGGIPDRPSMPAVPGLNVFPKPEG</sequence>
<evidence type="ECO:0000313" key="2">
    <source>
        <dbReference type="EMBL" id="OQV26176.1"/>
    </source>
</evidence>
<proteinExistence type="predicted"/>
<feature type="compositionally biased region" description="Polar residues" evidence="1">
    <location>
        <begin position="1"/>
        <end position="16"/>
    </location>
</feature>
<dbReference type="EMBL" id="MTYJ01000001">
    <property type="protein sequence ID" value="OQV26176.1"/>
    <property type="molecule type" value="Genomic_DNA"/>
</dbReference>
<comment type="caution">
    <text evidence="2">The sequence shown here is derived from an EMBL/GenBank/DDBJ whole genome shotgun (WGS) entry which is preliminary data.</text>
</comment>